<organism evidence="1 2">
    <name type="scientific">Syntrophotalea acetylenivorans</name>
    <dbReference type="NCBI Taxonomy" id="1842532"/>
    <lineage>
        <taxon>Bacteria</taxon>
        <taxon>Pseudomonadati</taxon>
        <taxon>Thermodesulfobacteriota</taxon>
        <taxon>Desulfuromonadia</taxon>
        <taxon>Desulfuromonadales</taxon>
        <taxon>Syntrophotaleaceae</taxon>
        <taxon>Syntrophotalea</taxon>
    </lineage>
</organism>
<protein>
    <submittedName>
        <fullName evidence="1">Uncharacterized protein</fullName>
    </submittedName>
</protein>
<dbReference type="InterPro" id="IPR011250">
    <property type="entry name" value="OMP/PagP_B-barrel"/>
</dbReference>
<reference evidence="1 2" key="1">
    <citation type="journal article" date="2017" name="Genome Announc.">
        <title>Complete Genome Sequences of Two Acetylene-Fermenting Pelobacter acetylenicus Strains.</title>
        <authorList>
            <person name="Sutton J.M."/>
            <person name="Baesman S.M."/>
            <person name="Fierst J.L."/>
            <person name="Poret-Peterson A.T."/>
            <person name="Oremland R.S."/>
            <person name="Dunlap D.S."/>
            <person name="Akob D.M."/>
        </authorList>
    </citation>
    <scope>NUCLEOTIDE SEQUENCE [LARGE SCALE GENOMIC DNA]</scope>
    <source>
        <strain evidence="1 2">SFB93</strain>
    </source>
</reference>
<keyword evidence="2" id="KW-1185">Reference proteome</keyword>
<accession>A0A1L3GTE6</accession>
<dbReference type="Proteomes" id="UP000182517">
    <property type="component" value="Chromosome"/>
</dbReference>
<dbReference type="InterPro" id="IPR025737">
    <property type="entry name" value="FApF"/>
</dbReference>
<evidence type="ECO:0000313" key="1">
    <source>
        <dbReference type="EMBL" id="APG28938.1"/>
    </source>
</evidence>
<proteinExistence type="predicted"/>
<dbReference type="OrthoDB" id="5387106at2"/>
<sequence length="290" mass="31986">MAVKTLKSFLFVVVALCGLSLVGNVDTARAGLIPYSFIQPHDFQLPIGKEVPAGGLDLYVSYNTYREEGKAWDGDSGTRSVFLNLNRYIHVWTVEGLDNWSFLTEGVVGLGRVLTKDDNSETGLLDTMVGGAAAYRTGNWTSVLEYFLFMPTGSDELSSNSWNHSLTYLTNYHVGAFTFDGSVGYQLKGDSKVGGTHIEQGDTFYVNTVFAYKFQDLIEPYIKVDYQTTESGKNKNTGDSISSQDELAVGIGNHFTLSDRLTLALSYEKGVSGRNTTKTNAGWARFIWVF</sequence>
<dbReference type="Pfam" id="PF13557">
    <property type="entry name" value="Phenol_MetA_deg"/>
    <property type="match status" value="1"/>
</dbReference>
<name>A0A1L3GTE6_9BACT</name>
<dbReference type="EMBL" id="CP015519">
    <property type="protein sequence ID" value="APG28938.1"/>
    <property type="molecule type" value="Genomic_DNA"/>
</dbReference>
<evidence type="ECO:0000313" key="2">
    <source>
        <dbReference type="Proteomes" id="UP000182517"/>
    </source>
</evidence>
<dbReference type="KEGG" id="pef:A7E78_14570"/>
<dbReference type="AlphaFoldDB" id="A0A1L3GTE6"/>
<dbReference type="RefSeq" id="WP_072284962.1">
    <property type="nucleotide sequence ID" value="NZ_CP015519.1"/>
</dbReference>
<gene>
    <name evidence="1" type="ORF">A7E78_14570</name>
</gene>
<dbReference type="SUPFAM" id="SSF56925">
    <property type="entry name" value="OMPA-like"/>
    <property type="match status" value="1"/>
</dbReference>